<sequence length="74" mass="8487">MQLKFELLNKGDSVVNAWDNKIAIKRKNGEVEIFSFDYDEDNLPRLLKQTILITYGTGSISVKSYDKNIEIGTF</sequence>
<dbReference type="RefSeq" id="WP_221862048.1">
    <property type="nucleotide sequence ID" value="NZ_JAIKTU010000014.1"/>
</dbReference>
<organism evidence="1 2">
    <name type="scientific">Clostridium sardiniense</name>
    <name type="common">Clostridium absonum</name>
    <dbReference type="NCBI Taxonomy" id="29369"/>
    <lineage>
        <taxon>Bacteria</taxon>
        <taxon>Bacillati</taxon>
        <taxon>Bacillota</taxon>
        <taxon>Clostridia</taxon>
        <taxon>Eubacteriales</taxon>
        <taxon>Clostridiaceae</taxon>
        <taxon>Clostridium</taxon>
    </lineage>
</organism>
<protein>
    <submittedName>
        <fullName evidence="1">Uncharacterized protein</fullName>
    </submittedName>
</protein>
<name>A0ABS7L1A2_CLOSR</name>
<keyword evidence="2" id="KW-1185">Reference proteome</keyword>
<comment type="caution">
    <text evidence="1">The sequence shown here is derived from an EMBL/GenBank/DDBJ whole genome shotgun (WGS) entry which is preliminary data.</text>
</comment>
<dbReference type="EMBL" id="JAIKTU010000014">
    <property type="protein sequence ID" value="MBY0756825.1"/>
    <property type="molecule type" value="Genomic_DNA"/>
</dbReference>
<dbReference type="Proteomes" id="UP001299068">
    <property type="component" value="Unassembled WGS sequence"/>
</dbReference>
<evidence type="ECO:0000313" key="1">
    <source>
        <dbReference type="EMBL" id="MBY0756825.1"/>
    </source>
</evidence>
<proteinExistence type="predicted"/>
<accession>A0ABS7L1A2</accession>
<gene>
    <name evidence="1" type="ORF">K5V21_15380</name>
</gene>
<reference evidence="1 2" key="1">
    <citation type="journal article" date="2021" name="Cell Host Microbe">
        <title>in vivo commensal control of Clostridioides difficile virulence.</title>
        <authorList>
            <person name="Girinathan B.P."/>
            <person name="Dibenedetto N."/>
            <person name="Worley J.N."/>
            <person name="Peltier J."/>
            <person name="Arrieta-Ortiz M.L."/>
            <person name="Rupa Christinal Immanuel S."/>
            <person name="Lavin R."/>
            <person name="Delaney M.L."/>
            <person name="Cummins C."/>
            <person name="Hoffmann M."/>
            <person name="Luo Y."/>
            <person name="Gonzalez-Escalona N."/>
            <person name="Allard M."/>
            <person name="Onderdonk A.B."/>
            <person name="Gerber G.K."/>
            <person name="Sonenshein A.L."/>
            <person name="Baliga N."/>
            <person name="Dupuy B."/>
            <person name="Bry L."/>
        </authorList>
    </citation>
    <scope>NUCLEOTIDE SEQUENCE [LARGE SCALE GENOMIC DNA]</scope>
    <source>
        <strain evidence="1 2">DSM 599</strain>
    </source>
</reference>
<evidence type="ECO:0000313" key="2">
    <source>
        <dbReference type="Proteomes" id="UP001299068"/>
    </source>
</evidence>